<organism evidence="1 2">
    <name type="scientific">Vararia minispora EC-137</name>
    <dbReference type="NCBI Taxonomy" id="1314806"/>
    <lineage>
        <taxon>Eukaryota</taxon>
        <taxon>Fungi</taxon>
        <taxon>Dikarya</taxon>
        <taxon>Basidiomycota</taxon>
        <taxon>Agaricomycotina</taxon>
        <taxon>Agaricomycetes</taxon>
        <taxon>Russulales</taxon>
        <taxon>Lachnocladiaceae</taxon>
        <taxon>Vararia</taxon>
    </lineage>
</organism>
<evidence type="ECO:0000313" key="2">
    <source>
        <dbReference type="Proteomes" id="UP000814128"/>
    </source>
</evidence>
<keyword evidence="2" id="KW-1185">Reference proteome</keyword>
<reference evidence="1" key="1">
    <citation type="submission" date="2021-02" db="EMBL/GenBank/DDBJ databases">
        <authorList>
            <consortium name="DOE Joint Genome Institute"/>
            <person name="Ahrendt S."/>
            <person name="Looney B.P."/>
            <person name="Miyauchi S."/>
            <person name="Morin E."/>
            <person name="Drula E."/>
            <person name="Courty P.E."/>
            <person name="Chicoki N."/>
            <person name="Fauchery L."/>
            <person name="Kohler A."/>
            <person name="Kuo A."/>
            <person name="Labutti K."/>
            <person name="Pangilinan J."/>
            <person name="Lipzen A."/>
            <person name="Riley R."/>
            <person name="Andreopoulos W."/>
            <person name="He G."/>
            <person name="Johnson J."/>
            <person name="Barry K.W."/>
            <person name="Grigoriev I.V."/>
            <person name="Nagy L."/>
            <person name="Hibbett D."/>
            <person name="Henrissat B."/>
            <person name="Matheny P.B."/>
            <person name="Labbe J."/>
            <person name="Martin F."/>
        </authorList>
    </citation>
    <scope>NUCLEOTIDE SEQUENCE</scope>
    <source>
        <strain evidence="1">EC-137</strain>
    </source>
</reference>
<sequence>MLIRCQAEKHHTLFIFPKRDLASFLSDLPDSVSLTDVCLPGTHDTMAFYGWPLSQCQSSATPLSVQLLHGIRMLDIRLAVIKGKLIAYHGSYPQRTPFQSILADLHSFLSASATCQETIVVSIKQEDSEGDFSRLVRAEIEAGPGGMGMWWLENRIPALGEVRGRAILFSRFGGNGSDWEGGLEGLGIHPTTWPDSAKEGFEWWCKDTLVRTQDWYRIPTFLDVPEKTALATTMLLPSPQSSSTRVLSITYFSASSPLAMPPIVATGWGWPSLGFGMEGVNSRVARFLLAQLGRTAVSAQQGKTDEQALRAWTLLDFYLEPAGFGLVPLLVECNFHGR</sequence>
<dbReference type="Proteomes" id="UP000814128">
    <property type="component" value="Unassembled WGS sequence"/>
</dbReference>
<accession>A0ACB8QCN6</accession>
<proteinExistence type="predicted"/>
<reference evidence="1" key="2">
    <citation type="journal article" date="2022" name="New Phytol.">
        <title>Evolutionary transition to the ectomycorrhizal habit in the genomes of a hyperdiverse lineage of mushroom-forming fungi.</title>
        <authorList>
            <person name="Looney B."/>
            <person name="Miyauchi S."/>
            <person name="Morin E."/>
            <person name="Drula E."/>
            <person name="Courty P.E."/>
            <person name="Kohler A."/>
            <person name="Kuo A."/>
            <person name="LaButti K."/>
            <person name="Pangilinan J."/>
            <person name="Lipzen A."/>
            <person name="Riley R."/>
            <person name="Andreopoulos W."/>
            <person name="He G."/>
            <person name="Johnson J."/>
            <person name="Nolan M."/>
            <person name="Tritt A."/>
            <person name="Barry K.W."/>
            <person name="Grigoriev I.V."/>
            <person name="Nagy L.G."/>
            <person name="Hibbett D."/>
            <person name="Henrissat B."/>
            <person name="Matheny P.B."/>
            <person name="Labbe J."/>
            <person name="Martin F.M."/>
        </authorList>
    </citation>
    <scope>NUCLEOTIDE SEQUENCE</scope>
    <source>
        <strain evidence="1">EC-137</strain>
    </source>
</reference>
<gene>
    <name evidence="1" type="ORF">K488DRAFT_56600</name>
</gene>
<name>A0ACB8QCN6_9AGAM</name>
<comment type="caution">
    <text evidence="1">The sequence shown here is derived from an EMBL/GenBank/DDBJ whole genome shotgun (WGS) entry which is preliminary data.</text>
</comment>
<evidence type="ECO:0000313" key="1">
    <source>
        <dbReference type="EMBL" id="KAI0029335.1"/>
    </source>
</evidence>
<dbReference type="EMBL" id="MU273683">
    <property type="protein sequence ID" value="KAI0029335.1"/>
    <property type="molecule type" value="Genomic_DNA"/>
</dbReference>
<protein>
    <submittedName>
        <fullName evidence="1">PLC-like phosphodiesterase</fullName>
    </submittedName>
</protein>